<evidence type="ECO:0000256" key="2">
    <source>
        <dbReference type="ARBA" id="ARBA00022980"/>
    </source>
</evidence>
<dbReference type="GO" id="GO:0006412">
    <property type="term" value="P:translation"/>
    <property type="evidence" value="ECO:0007669"/>
    <property type="project" value="InterPro"/>
</dbReference>
<dbReference type="SUPFAM" id="SSF53137">
    <property type="entry name" value="Translational machinery components"/>
    <property type="match status" value="1"/>
</dbReference>
<evidence type="ECO:0000256" key="1">
    <source>
        <dbReference type="ARBA" id="ARBA00006194"/>
    </source>
</evidence>
<geneLocation type="mitochondrion" evidence="4"/>
<dbReference type="HAMAP" id="MF_01310">
    <property type="entry name" value="Ribosomal_uS11"/>
    <property type="match status" value="1"/>
</dbReference>
<gene>
    <name evidence="4" type="primary">rps11</name>
</gene>
<evidence type="ECO:0000256" key="3">
    <source>
        <dbReference type="ARBA" id="ARBA00023274"/>
    </source>
</evidence>
<proteinExistence type="inferred from homology"/>
<dbReference type="AlphaFoldDB" id="A0A2P1G7H6"/>
<protein>
    <submittedName>
        <fullName evidence="4">Ribosomal protein S11</fullName>
    </submittedName>
</protein>
<reference evidence="4" key="1">
    <citation type="journal article" date="2018" name="Sci. Rep.">
        <title>Genome sequencing of Prototheca zopfii genotypes 1 and 2 provides evidence of a severe reduction in organellar genomes.</title>
        <authorList>
            <person name="Severgnini M."/>
            <person name="Lazzari B."/>
            <person name="Capra E."/>
            <person name="Chessa S."/>
            <person name="Luini M."/>
            <person name="Bordoni R."/>
            <person name="Castiglioni B."/>
            <person name="Ricchi M."/>
            <person name="Cremonesi P."/>
        </authorList>
    </citation>
    <scope>NUCLEOTIDE SEQUENCE</scope>
    <source>
        <strain evidence="4">SAG 2063</strain>
    </source>
</reference>
<dbReference type="GO" id="GO:0003735">
    <property type="term" value="F:structural constituent of ribosome"/>
    <property type="evidence" value="ECO:0007669"/>
    <property type="project" value="InterPro"/>
</dbReference>
<name>A0A2P1G7H6_9CHLO</name>
<dbReference type="NCBIfam" id="NF003698">
    <property type="entry name" value="PRK05309.1"/>
    <property type="match status" value="1"/>
</dbReference>
<keyword evidence="2 4" id="KW-0689">Ribosomal protein</keyword>
<dbReference type="InterPro" id="IPR036967">
    <property type="entry name" value="Ribosomal_uS11_sf"/>
</dbReference>
<dbReference type="GO" id="GO:1990904">
    <property type="term" value="C:ribonucleoprotein complex"/>
    <property type="evidence" value="ECO:0007669"/>
    <property type="project" value="UniProtKB-KW"/>
</dbReference>
<evidence type="ECO:0000313" key="4">
    <source>
        <dbReference type="EMBL" id="AVM80898.1"/>
    </source>
</evidence>
<dbReference type="Gene3D" id="3.30.420.80">
    <property type="entry name" value="Ribosomal protein S11"/>
    <property type="match status" value="1"/>
</dbReference>
<sequence length="146" mass="16391">MQQSINQEKNSLITPEKKKIVLKNKIQKKVQKVKRGIIAIQNTKNNTIINFTDLLGRTIFSLSAGALGFRNSRKATSHAATMVAQRVALKAFQLGYRKVDVKLKGLGFSKRTALNTIARSKLHVVSLYEQTPIPHNGCRPPKKRRT</sequence>
<dbReference type="Pfam" id="PF00411">
    <property type="entry name" value="Ribosomal_S11"/>
    <property type="match status" value="1"/>
</dbReference>
<dbReference type="PIRSF" id="PIRSF002131">
    <property type="entry name" value="Ribosomal_S11"/>
    <property type="match status" value="1"/>
</dbReference>
<comment type="similarity">
    <text evidence="1">Belongs to the universal ribosomal protein uS11 family.</text>
</comment>
<dbReference type="InterPro" id="IPR001971">
    <property type="entry name" value="Ribosomal_uS11"/>
</dbReference>
<dbReference type="EMBL" id="MF197533">
    <property type="protein sequence ID" value="AVM80898.1"/>
    <property type="molecule type" value="Genomic_DNA"/>
</dbReference>
<dbReference type="PANTHER" id="PTHR11759">
    <property type="entry name" value="40S RIBOSOMAL PROTEIN S14/30S RIBOSOMAL PROTEIN S11"/>
    <property type="match status" value="1"/>
</dbReference>
<organism evidence="4">
    <name type="scientific">Prototheca zopfii</name>
    <dbReference type="NCBI Taxonomy" id="3112"/>
    <lineage>
        <taxon>Eukaryota</taxon>
        <taxon>Viridiplantae</taxon>
        <taxon>Chlorophyta</taxon>
        <taxon>core chlorophytes</taxon>
        <taxon>Trebouxiophyceae</taxon>
        <taxon>Chlorellales</taxon>
        <taxon>Chlorellaceae</taxon>
        <taxon>Prototheca</taxon>
    </lineage>
</organism>
<dbReference type="GO" id="GO:0005840">
    <property type="term" value="C:ribosome"/>
    <property type="evidence" value="ECO:0007669"/>
    <property type="project" value="UniProtKB-KW"/>
</dbReference>
<keyword evidence="3" id="KW-0687">Ribonucleoprotein</keyword>
<accession>A0A2P1G7H6</accession>
<keyword evidence="4" id="KW-0496">Mitochondrion</keyword>